<comment type="pathway">
    <text evidence="8">Purine metabolism; IMP biosynthesis via de novo pathway; 5-amino-1-(5-phospho-D-ribosyl)imidazole from N(2)-formyl-N(1)-(5-phospho-D-ribosyl)glycinamide: step 1/2.</text>
</comment>
<dbReference type="InterPro" id="IPR016188">
    <property type="entry name" value="PurM-like_N"/>
</dbReference>
<feature type="binding site" evidence="8">
    <location>
        <position position="503"/>
    </location>
    <ligand>
        <name>Mg(2+)</name>
        <dbReference type="ChEBI" id="CHEBI:18420"/>
        <label>2</label>
    </ligand>
</feature>
<dbReference type="GO" id="GO:0000287">
    <property type="term" value="F:magnesium ion binding"/>
    <property type="evidence" value="ECO:0007669"/>
    <property type="project" value="UniProtKB-UniRule"/>
</dbReference>
<evidence type="ECO:0000256" key="8">
    <source>
        <dbReference type="HAMAP-Rule" id="MF_00420"/>
    </source>
</evidence>
<keyword evidence="5 8" id="KW-0658">Purine biosynthesis</keyword>
<comment type="caution">
    <text evidence="8">Lacks conserved residue(s) required for the propagation of feature annotation.</text>
</comment>
<feature type="binding site" evidence="8">
    <location>
        <position position="475"/>
    </location>
    <ligand>
        <name>substrate</name>
    </ligand>
</feature>
<feature type="binding site" evidence="8">
    <location>
        <position position="339"/>
    </location>
    <ligand>
        <name>substrate</name>
    </ligand>
</feature>
<evidence type="ECO:0000256" key="5">
    <source>
        <dbReference type="ARBA" id="ARBA00022755"/>
    </source>
</evidence>
<dbReference type="HAMAP" id="MF_00420">
    <property type="entry name" value="PurL_2"/>
    <property type="match status" value="1"/>
</dbReference>
<reference evidence="12 13" key="1">
    <citation type="submission" date="2022-12" db="EMBL/GenBank/DDBJ databases">
        <title>Metagenome assembled genome from gulf of manar.</title>
        <authorList>
            <person name="Kohli P."/>
            <person name="Pk S."/>
            <person name="Venkata Ramana C."/>
            <person name="Sasikala C."/>
        </authorList>
    </citation>
    <scope>NUCLEOTIDE SEQUENCE [LARGE SCALE GENOMIC DNA]</scope>
    <source>
        <strain evidence="12">JB008</strain>
    </source>
</reference>
<comment type="subcellular location">
    <subcellularLocation>
        <location evidence="8">Cytoplasm</location>
    </subcellularLocation>
</comment>
<organism evidence="12 13">
    <name type="scientific">Candidatus Thalassospirochaeta sargassi</name>
    <dbReference type="NCBI Taxonomy" id="3119039"/>
    <lineage>
        <taxon>Bacteria</taxon>
        <taxon>Pseudomonadati</taxon>
        <taxon>Spirochaetota</taxon>
        <taxon>Spirochaetia</taxon>
        <taxon>Spirochaetales</taxon>
        <taxon>Spirochaetaceae</taxon>
        <taxon>Candidatus Thalassospirochaeta</taxon>
    </lineage>
</organism>
<protein>
    <recommendedName>
        <fullName evidence="8">Phosphoribosylformylglycinamidine synthase subunit PurL</fullName>
        <shortName evidence="8">FGAM synthase</shortName>
        <ecNumber evidence="8">6.3.5.3</ecNumber>
    </recommendedName>
    <alternativeName>
        <fullName evidence="8">Formylglycinamide ribonucleotide amidotransferase subunit II</fullName>
        <shortName evidence="8">FGAR amidotransferase II</shortName>
        <shortName evidence="8">FGAR-AT II</shortName>
    </alternativeName>
    <alternativeName>
        <fullName evidence="8">Glutamine amidotransferase PurL</fullName>
    </alternativeName>
    <alternativeName>
        <fullName evidence="8">Phosphoribosylformylglycinamidine synthase subunit II</fullName>
    </alternativeName>
</protein>
<dbReference type="GO" id="GO:0004642">
    <property type="term" value="F:phosphoribosylformylglycinamidine synthase activity"/>
    <property type="evidence" value="ECO:0007669"/>
    <property type="project" value="UniProtKB-UniRule"/>
</dbReference>
<feature type="domain" description="Phosphoribosylformylglycinamidine synthase linker" evidence="11">
    <location>
        <begin position="193"/>
        <end position="251"/>
    </location>
</feature>
<dbReference type="PANTHER" id="PTHR43555:SF1">
    <property type="entry name" value="PHOSPHORIBOSYLFORMYLGLYCINAMIDINE SYNTHASE SUBUNIT PURL"/>
    <property type="match status" value="1"/>
</dbReference>
<evidence type="ECO:0000313" key="13">
    <source>
        <dbReference type="Proteomes" id="UP001221217"/>
    </source>
</evidence>
<evidence type="ECO:0000256" key="1">
    <source>
        <dbReference type="ARBA" id="ARBA00022490"/>
    </source>
</evidence>
<feature type="active site" evidence="8">
    <location>
        <position position="247"/>
    </location>
</feature>
<comment type="catalytic activity">
    <reaction evidence="8">
        <text>N(2)-formyl-N(1)-(5-phospho-beta-D-ribosyl)glycinamide + L-glutamine + ATP + H2O = 2-formamido-N(1)-(5-O-phospho-beta-D-ribosyl)acetamidine + L-glutamate + ADP + phosphate + H(+)</text>
        <dbReference type="Rhea" id="RHEA:17129"/>
        <dbReference type="ChEBI" id="CHEBI:15377"/>
        <dbReference type="ChEBI" id="CHEBI:15378"/>
        <dbReference type="ChEBI" id="CHEBI:29985"/>
        <dbReference type="ChEBI" id="CHEBI:30616"/>
        <dbReference type="ChEBI" id="CHEBI:43474"/>
        <dbReference type="ChEBI" id="CHEBI:58359"/>
        <dbReference type="ChEBI" id="CHEBI:147286"/>
        <dbReference type="ChEBI" id="CHEBI:147287"/>
        <dbReference type="ChEBI" id="CHEBI:456216"/>
        <dbReference type="EC" id="6.3.5.3"/>
    </reaction>
</comment>
<evidence type="ECO:0000256" key="3">
    <source>
        <dbReference type="ARBA" id="ARBA00022723"/>
    </source>
</evidence>
<dbReference type="CDD" id="cd02204">
    <property type="entry name" value="PurL_repeat2"/>
    <property type="match status" value="1"/>
</dbReference>
<evidence type="ECO:0000259" key="10">
    <source>
        <dbReference type="Pfam" id="PF02769"/>
    </source>
</evidence>
<dbReference type="GO" id="GO:0006189">
    <property type="term" value="P:'de novo' IMP biosynthetic process"/>
    <property type="evidence" value="ECO:0007669"/>
    <property type="project" value="UniProtKB-UniRule"/>
</dbReference>
<dbReference type="Pfam" id="PF00586">
    <property type="entry name" value="AIRS"/>
    <property type="match status" value="2"/>
</dbReference>
<keyword evidence="7 8" id="KW-0460">Magnesium</keyword>
<evidence type="ECO:0000259" key="9">
    <source>
        <dbReference type="Pfam" id="PF00586"/>
    </source>
</evidence>
<dbReference type="CDD" id="cd02203">
    <property type="entry name" value="PurL_repeat1"/>
    <property type="match status" value="1"/>
</dbReference>
<feature type="domain" description="PurM-like N-terminal" evidence="9">
    <location>
        <begin position="685"/>
        <end position="791"/>
    </location>
</feature>
<dbReference type="Gene3D" id="3.30.1330.10">
    <property type="entry name" value="PurM-like, N-terminal domain"/>
    <property type="match status" value="2"/>
</dbReference>
<dbReference type="SUPFAM" id="SSF56042">
    <property type="entry name" value="PurM C-terminal domain-like"/>
    <property type="match status" value="2"/>
</dbReference>
<feature type="domain" description="PurM-like C-terminal" evidence="10">
    <location>
        <begin position="439"/>
        <end position="589"/>
    </location>
</feature>
<feature type="active site" description="Proton acceptor" evidence="8">
    <location>
        <position position="318"/>
    </location>
</feature>
<comment type="caution">
    <text evidence="12">The sequence shown here is derived from an EMBL/GenBank/DDBJ whole genome shotgun (WGS) entry which is preliminary data.</text>
</comment>
<feature type="binding site" evidence="8">
    <location>
        <position position="787"/>
    </location>
    <ligand>
        <name>ATP</name>
        <dbReference type="ChEBI" id="CHEBI:30616"/>
    </ligand>
</feature>
<feature type="domain" description="PurM-like N-terminal" evidence="9">
    <location>
        <begin position="298"/>
        <end position="422"/>
    </location>
</feature>
<dbReference type="GO" id="GO:0005524">
    <property type="term" value="F:ATP binding"/>
    <property type="evidence" value="ECO:0007669"/>
    <property type="project" value="UniProtKB-UniRule"/>
</dbReference>
<dbReference type="GO" id="GO:0005737">
    <property type="term" value="C:cytoplasm"/>
    <property type="evidence" value="ECO:0007669"/>
    <property type="project" value="UniProtKB-SubCell"/>
</dbReference>
<dbReference type="PANTHER" id="PTHR43555">
    <property type="entry name" value="PHOSPHORIBOSYLFORMYLGLYCINAMIDINE SYNTHASE SUBUNIT PURL"/>
    <property type="match status" value="1"/>
</dbReference>
<dbReference type="SUPFAM" id="SSF55326">
    <property type="entry name" value="PurM N-terminal domain-like"/>
    <property type="match status" value="2"/>
</dbReference>
<evidence type="ECO:0000256" key="4">
    <source>
        <dbReference type="ARBA" id="ARBA00022741"/>
    </source>
</evidence>
<dbReference type="Gene3D" id="3.90.650.10">
    <property type="entry name" value="PurM-like C-terminal domain"/>
    <property type="match status" value="2"/>
</dbReference>
<proteinExistence type="inferred from homology"/>
<evidence type="ECO:0000256" key="7">
    <source>
        <dbReference type="ARBA" id="ARBA00022842"/>
    </source>
</evidence>
<evidence type="ECO:0000256" key="6">
    <source>
        <dbReference type="ARBA" id="ARBA00022840"/>
    </source>
</evidence>
<feature type="binding site" evidence="8">
    <location>
        <position position="743"/>
    </location>
    <ligand>
        <name>ATP</name>
        <dbReference type="ChEBI" id="CHEBI:30616"/>
    </ligand>
</feature>
<dbReference type="SUPFAM" id="SSF109736">
    <property type="entry name" value="FGAM synthase PurL, linker domain"/>
    <property type="match status" value="1"/>
</dbReference>
<dbReference type="InterPro" id="IPR041609">
    <property type="entry name" value="PurL_linker"/>
</dbReference>
<sequence length="1014" mass="109609">MRMEVFFKDPGLDGRSHKLVESLRTSVSASIENISIADIYITDFEDLDRDTAEGIFSDPVAQNVCFNEAAADRLIGTWRYLFEISYKTGVTNPTAITARTAIGAAVGKPLERRTIVQTARQLMIQCSELSETEMEKLKKHLYNPLIEQAVIISDSEWSGGKKFPEIYPAKVAESSIEIEKFDVTSMKDDELLKFSKDRLLALTLPEMSAVKEYYKRPDVVEARKKAGLGAAASDVEIEMIAQTWSEHCKHKILNAAVEYTDLDAGTSENIKSLFKEYIRDTTDDISKKKDYLRSVFHDNSGVIVFDDENLVCFKVETHNSPSALDPYGGAITGIVGVNRDILGTGKGARPIFNTNYLCFGDVTAGDEEIPEGLLHPKQIMEGVHRGIVDGGNQSGIPVVGGGFLFDDSYTGKPLVFCGTGGILPAEIDGEGAWINHVDPGHKAVMLGGRIGKDGIHGATFSSLALDEESPTSAVQIGDPITQKKMSDFLIEARDKGLYAGLTDNGAGGLSSSLGEMAESSGGIRIDLDKCPLKYAGLAPWEILVSESQERMSLAIADDTLEEFITLAAARGVEAVEIGEFTDNGYIDLRYGNEVVGLIGLDFLHDGLPKMELKAEWKKVRTELIPLEGTSLGGDDAAANTAMLLKLLAEPNIASKEGLIRQYDHEVQAQSVMKPFVGVENDAPSDGAVLRPVHDSKKGVTVTHGVCPRFGDADAYDMAACGVDEAYRAHIAVGGDPEVTSALDNFCWPDPVQSPENPDGVFRMAQLVRACKGLRDTCLAYGMPLISGKDSMKNESKIGGKKIPVRPTLLVSQMGLIEDVTKSVTSDFKDAGDLIYLLGETRAELGGSFLEKLLAAEAGKDTDYSKDPDPDTFHLGPCPSLKADEALELYRKLHIAMKEGIVKSCHDLSDGGLAAAAAESALGGRLGAEIILDSAVGELETARALFSETPSRFIATVAEKDRQRFEEIMSGTKTSEAGFVSGTEGGNNSLVITRYGKTCLDVEIAEIERAWKSFN</sequence>
<gene>
    <name evidence="8" type="primary">purL</name>
    <name evidence="12" type="ORF">PQJ61_04935</name>
</gene>
<dbReference type="InterPro" id="IPR036921">
    <property type="entry name" value="PurM-like_N_sf"/>
</dbReference>
<feature type="binding site" evidence="8">
    <location>
        <position position="314"/>
    </location>
    <ligand>
        <name>ATP</name>
        <dbReference type="ChEBI" id="CHEBI:30616"/>
    </ligand>
</feature>
<evidence type="ECO:0000256" key="2">
    <source>
        <dbReference type="ARBA" id="ARBA00022598"/>
    </source>
</evidence>
<accession>A0AAJ1IDY2</accession>
<dbReference type="InterPro" id="IPR010918">
    <property type="entry name" value="PurM-like_C_dom"/>
</dbReference>
<keyword evidence="2 8" id="KW-0436">Ligase</keyword>
<comment type="function">
    <text evidence="8">Part of the phosphoribosylformylglycinamidine synthase complex involved in the purines biosynthetic pathway. Catalyzes the ATP-dependent conversion of formylglycinamide ribonucleotide (FGAR) and glutamine to yield formylglycinamidine ribonucleotide (FGAM) and glutamate. The FGAM synthase complex is composed of three subunits. PurQ produces an ammonia molecule by converting glutamine to glutamate. PurL transfers the ammonia molecule to FGAR to form FGAM in an ATP-dependent manner. PurS interacts with PurQ and PurL and is thought to assist in the transfer of the ammonia molecule from PurQ to PurL.</text>
</comment>
<dbReference type="EMBL" id="JAQQAL010000011">
    <property type="protein sequence ID" value="MDC7226092.1"/>
    <property type="molecule type" value="Genomic_DNA"/>
</dbReference>
<keyword evidence="3 8" id="KW-0479">Metal-binding</keyword>
<dbReference type="InterPro" id="IPR036676">
    <property type="entry name" value="PurM-like_C_sf"/>
</dbReference>
<feature type="binding site" evidence="8">
    <location>
        <position position="790"/>
    </location>
    <ligand>
        <name>substrate</name>
    </ligand>
</feature>
<dbReference type="EC" id="6.3.5.3" evidence="8"/>
<feature type="binding site" evidence="8">
    <location>
        <position position="340"/>
    </location>
    <ligand>
        <name>Mg(2+)</name>
        <dbReference type="ChEBI" id="CHEBI:18420"/>
        <label>2</label>
    </ligand>
</feature>
<dbReference type="Proteomes" id="UP001221217">
    <property type="component" value="Unassembled WGS sequence"/>
</dbReference>
<evidence type="ECO:0000259" key="11">
    <source>
        <dbReference type="Pfam" id="PF18072"/>
    </source>
</evidence>
<keyword evidence="1 8" id="KW-0963">Cytoplasm</keyword>
<name>A0AAJ1IDY2_9SPIO</name>
<dbReference type="Pfam" id="PF02769">
    <property type="entry name" value="AIRS_C"/>
    <property type="match status" value="2"/>
</dbReference>
<dbReference type="Pfam" id="PF18072">
    <property type="entry name" value="FGAR-AT_linker"/>
    <property type="match status" value="1"/>
</dbReference>
<dbReference type="InterPro" id="IPR010074">
    <property type="entry name" value="PRibForGlyAmidine_synth_PurL"/>
</dbReference>
<dbReference type="AlphaFoldDB" id="A0AAJ1IDY2"/>
<evidence type="ECO:0000313" key="12">
    <source>
        <dbReference type="EMBL" id="MDC7226092.1"/>
    </source>
</evidence>
<feature type="binding site" evidence="8">
    <location>
        <position position="316"/>
    </location>
    <ligand>
        <name>Mg(2+)</name>
        <dbReference type="ChEBI" id="CHEBI:18420"/>
        <label>1</label>
    </ligand>
</feature>
<feature type="binding site" evidence="8">
    <location>
        <begin position="546"/>
        <end position="548"/>
    </location>
    <ligand>
        <name>substrate</name>
    </ligand>
</feature>
<keyword evidence="4 8" id="KW-0547">Nucleotide-binding</keyword>
<keyword evidence="6 8" id="KW-0067">ATP-binding</keyword>
<comment type="similarity">
    <text evidence="8">Belongs to the FGAMS family.</text>
</comment>
<feature type="domain" description="PurM-like C-terminal" evidence="10">
    <location>
        <begin position="830"/>
        <end position="971"/>
    </location>
</feature>
<comment type="subunit">
    <text evidence="8">Monomer. Part of the FGAM synthase complex composed of 1 PurL, 1 PurQ and 2 PurS subunits.</text>
</comment>